<dbReference type="RefSeq" id="WP_088483817.1">
    <property type="nucleotide sequence ID" value="NZ_NISI01000005.1"/>
</dbReference>
<comment type="caution">
    <text evidence="4">The sequence shown here is derived from an EMBL/GenBank/DDBJ whole genome shotgun (WGS) entry which is preliminary data.</text>
</comment>
<dbReference type="OrthoDB" id="5289726at2"/>
<reference evidence="4 5" key="1">
    <citation type="journal article" date="2007" name="Int. J. Syst. Evol. Microbiol.">
        <title>Description of Pelomonas aquatica sp. nov. and Pelomonas puraquae sp. nov., isolated from industrial and haemodialysis water.</title>
        <authorList>
            <person name="Gomila M."/>
            <person name="Bowien B."/>
            <person name="Falsen E."/>
            <person name="Moore E.R."/>
            <person name="Lalucat J."/>
        </authorList>
    </citation>
    <scope>NUCLEOTIDE SEQUENCE [LARGE SCALE GENOMIC DNA]</scope>
    <source>
        <strain evidence="4 5">CCUG 52769</strain>
    </source>
</reference>
<dbReference type="Pfam" id="PF10017">
    <property type="entry name" value="Methyltransf_33"/>
    <property type="match status" value="1"/>
</dbReference>
<dbReference type="InterPro" id="IPR035094">
    <property type="entry name" value="EgtD"/>
</dbReference>
<dbReference type="SUPFAM" id="SSF53335">
    <property type="entry name" value="S-adenosyl-L-methionine-dependent methyltransferases"/>
    <property type="match status" value="1"/>
</dbReference>
<evidence type="ECO:0000256" key="2">
    <source>
        <dbReference type="ARBA" id="ARBA00022679"/>
    </source>
</evidence>
<evidence type="ECO:0000313" key="5">
    <source>
        <dbReference type="Proteomes" id="UP000197446"/>
    </source>
</evidence>
<protein>
    <submittedName>
        <fullName evidence="4">L-histidine N(Alpha)-methyltransferase</fullName>
    </submittedName>
</protein>
<dbReference type="InterPro" id="IPR051128">
    <property type="entry name" value="EgtD_Methyltrsf_superfamily"/>
</dbReference>
<dbReference type="InterPro" id="IPR029063">
    <property type="entry name" value="SAM-dependent_MTases_sf"/>
</dbReference>
<sequence>MKPGIEWRAPRADAEAAQFAADLHAALARTPKAISPKYFYDEAGSRLFEQICELPEYYPTHTELALLQRHARDMAAQMGHRVQLVEYGAGALRKVRLLLGAMPRDSVQFVPVDISGPHLLGACDGLAADMPGLDIQPLVADFTRPHSLPPCPAGARRVGFFPGSSIGNFTPAEADAFLRLAAGELAGGGLLIGIDLVKEASVLHAAYNDTAGVTAAFNLNVLERARRELGAEFPDDGFEHLAFYNPAYRRIEMHLRATRPLSLQLDGQHYDFHEGETLHTEHSHKYTVAGFQAMAARAGFEPGTVWTDANGWFALLWLRSPSVP</sequence>
<evidence type="ECO:0000313" key="4">
    <source>
        <dbReference type="EMBL" id="OWR03581.1"/>
    </source>
</evidence>
<name>A0A254N6D2_9BURK</name>
<keyword evidence="1 4" id="KW-0489">Methyltransferase</keyword>
<dbReference type="PIRSF" id="PIRSF018005">
    <property type="entry name" value="UCP018005"/>
    <property type="match status" value="1"/>
</dbReference>
<dbReference type="AlphaFoldDB" id="A0A254N6D2"/>
<dbReference type="GO" id="GO:0032259">
    <property type="term" value="P:methylation"/>
    <property type="evidence" value="ECO:0007669"/>
    <property type="project" value="UniProtKB-KW"/>
</dbReference>
<dbReference type="Proteomes" id="UP000197446">
    <property type="component" value="Unassembled WGS sequence"/>
</dbReference>
<feature type="domain" description="Histidine-specific methyltransferase SAM-dependent" evidence="3">
    <location>
        <begin position="20"/>
        <end position="319"/>
    </location>
</feature>
<dbReference type="Gene3D" id="3.40.50.150">
    <property type="entry name" value="Vaccinia Virus protein VP39"/>
    <property type="match status" value="1"/>
</dbReference>
<proteinExistence type="predicted"/>
<evidence type="ECO:0000259" key="3">
    <source>
        <dbReference type="Pfam" id="PF10017"/>
    </source>
</evidence>
<dbReference type="EMBL" id="NISI01000005">
    <property type="protein sequence ID" value="OWR03581.1"/>
    <property type="molecule type" value="Genomic_DNA"/>
</dbReference>
<evidence type="ECO:0000256" key="1">
    <source>
        <dbReference type="ARBA" id="ARBA00022603"/>
    </source>
</evidence>
<dbReference type="PANTHER" id="PTHR43397">
    <property type="entry name" value="ERGOTHIONEINE BIOSYNTHESIS PROTEIN 1"/>
    <property type="match status" value="1"/>
</dbReference>
<gene>
    <name evidence="4" type="primary">egtD</name>
    <name evidence="4" type="ORF">CDO81_13895</name>
</gene>
<keyword evidence="2 4" id="KW-0808">Transferase</keyword>
<accession>A0A254N6D2</accession>
<dbReference type="GO" id="GO:0008168">
    <property type="term" value="F:methyltransferase activity"/>
    <property type="evidence" value="ECO:0007669"/>
    <property type="project" value="UniProtKB-KW"/>
</dbReference>
<dbReference type="InterPro" id="IPR019257">
    <property type="entry name" value="MeTrfase_dom"/>
</dbReference>
<dbReference type="PANTHER" id="PTHR43397:SF1">
    <property type="entry name" value="ERGOTHIONEINE BIOSYNTHESIS PROTEIN 1"/>
    <property type="match status" value="1"/>
</dbReference>
<keyword evidence="5" id="KW-1185">Reference proteome</keyword>
<organism evidence="4 5">
    <name type="scientific">Roseateles puraquae</name>
    <dbReference type="NCBI Taxonomy" id="431059"/>
    <lineage>
        <taxon>Bacteria</taxon>
        <taxon>Pseudomonadati</taxon>
        <taxon>Pseudomonadota</taxon>
        <taxon>Betaproteobacteria</taxon>
        <taxon>Burkholderiales</taxon>
        <taxon>Sphaerotilaceae</taxon>
        <taxon>Roseateles</taxon>
    </lineage>
</organism>
<dbReference type="InterPro" id="IPR017804">
    <property type="entry name" value="MeTrfase_EgtD-like"/>
</dbReference>
<dbReference type="NCBIfam" id="TIGR03438">
    <property type="entry name" value="egtD_ergothio"/>
    <property type="match status" value="1"/>
</dbReference>